<evidence type="ECO:0008006" key="5">
    <source>
        <dbReference type="Google" id="ProtNLM"/>
    </source>
</evidence>
<accession>A0A7J5YK29</accession>
<evidence type="ECO:0000256" key="2">
    <source>
        <dbReference type="SAM" id="SignalP"/>
    </source>
</evidence>
<keyword evidence="4" id="KW-1185">Reference proteome</keyword>
<feature type="signal peptide" evidence="2">
    <location>
        <begin position="1"/>
        <end position="20"/>
    </location>
</feature>
<dbReference type="EMBL" id="JAAKFY010000011">
    <property type="protein sequence ID" value="KAF3849730.1"/>
    <property type="molecule type" value="Genomic_DNA"/>
</dbReference>
<evidence type="ECO:0000313" key="4">
    <source>
        <dbReference type="Proteomes" id="UP000518266"/>
    </source>
</evidence>
<evidence type="ECO:0000313" key="3">
    <source>
        <dbReference type="EMBL" id="KAF3849730.1"/>
    </source>
</evidence>
<dbReference type="Proteomes" id="UP000518266">
    <property type="component" value="Unassembled WGS sequence"/>
</dbReference>
<protein>
    <recommendedName>
        <fullName evidence="5">Secreted protein</fullName>
    </recommendedName>
</protein>
<organism evidence="3 4">
    <name type="scientific">Dissostichus mawsoni</name>
    <name type="common">Antarctic cod</name>
    <dbReference type="NCBI Taxonomy" id="36200"/>
    <lineage>
        <taxon>Eukaryota</taxon>
        <taxon>Metazoa</taxon>
        <taxon>Chordata</taxon>
        <taxon>Craniata</taxon>
        <taxon>Vertebrata</taxon>
        <taxon>Euteleostomi</taxon>
        <taxon>Actinopterygii</taxon>
        <taxon>Neopterygii</taxon>
        <taxon>Teleostei</taxon>
        <taxon>Neoteleostei</taxon>
        <taxon>Acanthomorphata</taxon>
        <taxon>Eupercaria</taxon>
        <taxon>Perciformes</taxon>
        <taxon>Notothenioidei</taxon>
        <taxon>Nototheniidae</taxon>
        <taxon>Dissostichus</taxon>
    </lineage>
</organism>
<dbReference type="AlphaFoldDB" id="A0A7J5YK29"/>
<gene>
    <name evidence="3" type="ORF">F7725_019449</name>
</gene>
<sequence length="117" mass="13366">MKCCWSSLLVLITASRVAQLTQVWVFVPCPGLSRLQPHQIALLLSEALNLSQTRRCCKVFWADNFNEPKISPSFECDAQKCSVIRFVRGRQRHRRKNKSSQTFIAAHNEHKQPNAGT</sequence>
<feature type="region of interest" description="Disordered" evidence="1">
    <location>
        <begin position="92"/>
        <end position="117"/>
    </location>
</feature>
<evidence type="ECO:0000256" key="1">
    <source>
        <dbReference type="SAM" id="MobiDB-lite"/>
    </source>
</evidence>
<comment type="caution">
    <text evidence="3">The sequence shown here is derived from an EMBL/GenBank/DDBJ whole genome shotgun (WGS) entry which is preliminary data.</text>
</comment>
<reference evidence="3 4" key="1">
    <citation type="submission" date="2020-03" db="EMBL/GenBank/DDBJ databases">
        <title>Dissostichus mawsoni Genome sequencing and assembly.</title>
        <authorList>
            <person name="Park H."/>
        </authorList>
    </citation>
    <scope>NUCLEOTIDE SEQUENCE [LARGE SCALE GENOMIC DNA]</scope>
    <source>
        <strain evidence="3">DM0001</strain>
        <tissue evidence="3">Muscle</tissue>
    </source>
</reference>
<proteinExistence type="predicted"/>
<feature type="chain" id="PRO_5029831431" description="Secreted protein" evidence="2">
    <location>
        <begin position="21"/>
        <end position="117"/>
    </location>
</feature>
<keyword evidence="2" id="KW-0732">Signal</keyword>
<name>A0A7J5YK29_DISMA</name>
<feature type="compositionally biased region" description="Basic and acidic residues" evidence="1">
    <location>
        <begin position="107"/>
        <end position="117"/>
    </location>
</feature>